<evidence type="ECO:0000313" key="3">
    <source>
        <dbReference type="Proteomes" id="UP000823561"/>
    </source>
</evidence>
<feature type="region of interest" description="Disordered" evidence="1">
    <location>
        <begin position="26"/>
        <end position="52"/>
    </location>
</feature>
<protein>
    <submittedName>
        <fullName evidence="2">Uncharacterized protein</fullName>
    </submittedName>
</protein>
<dbReference type="EMBL" id="JADWDJ010000005">
    <property type="protein sequence ID" value="KAG5280443.1"/>
    <property type="molecule type" value="Genomic_DNA"/>
</dbReference>
<accession>A0AAV6GZA3</accession>
<evidence type="ECO:0000256" key="1">
    <source>
        <dbReference type="SAM" id="MobiDB-lite"/>
    </source>
</evidence>
<name>A0AAV6GZA3_9TELE</name>
<dbReference type="Proteomes" id="UP000823561">
    <property type="component" value="Chromosome 5"/>
</dbReference>
<organism evidence="2 3">
    <name type="scientific">Alosa alosa</name>
    <name type="common">allis shad</name>
    <dbReference type="NCBI Taxonomy" id="278164"/>
    <lineage>
        <taxon>Eukaryota</taxon>
        <taxon>Metazoa</taxon>
        <taxon>Chordata</taxon>
        <taxon>Craniata</taxon>
        <taxon>Vertebrata</taxon>
        <taxon>Euteleostomi</taxon>
        <taxon>Actinopterygii</taxon>
        <taxon>Neopterygii</taxon>
        <taxon>Teleostei</taxon>
        <taxon>Clupei</taxon>
        <taxon>Clupeiformes</taxon>
        <taxon>Clupeoidei</taxon>
        <taxon>Clupeidae</taxon>
        <taxon>Alosa</taxon>
    </lineage>
</organism>
<gene>
    <name evidence="2" type="ORF">AALO_G00060020</name>
</gene>
<sequence>MLHFSEVIWRGPLQTRDINLLVQERTPLPPRPCSRKGQMGALLKKSSGGEETMEEYKRLSPLTHCTRRHHILVSHIVEMHGNSGSHS</sequence>
<keyword evidence="3" id="KW-1185">Reference proteome</keyword>
<evidence type="ECO:0000313" key="2">
    <source>
        <dbReference type="EMBL" id="KAG5280443.1"/>
    </source>
</evidence>
<proteinExistence type="predicted"/>
<dbReference type="AlphaFoldDB" id="A0AAV6GZA3"/>
<comment type="caution">
    <text evidence="2">The sequence shown here is derived from an EMBL/GenBank/DDBJ whole genome shotgun (WGS) entry which is preliminary data.</text>
</comment>
<reference evidence="2" key="1">
    <citation type="submission" date="2020-10" db="EMBL/GenBank/DDBJ databases">
        <title>Chromosome-scale genome assembly of the Allis shad, Alosa alosa.</title>
        <authorList>
            <person name="Margot Z."/>
            <person name="Christophe K."/>
            <person name="Cabau C."/>
            <person name="Louis A."/>
            <person name="Berthelot C."/>
            <person name="Parey E."/>
            <person name="Roest Crollius H."/>
            <person name="Montfort J."/>
            <person name="Robinson-Rechavi M."/>
            <person name="Bucao C."/>
            <person name="Bouchez O."/>
            <person name="Gislard M."/>
            <person name="Lluch J."/>
            <person name="Milhes M."/>
            <person name="Lampietro C."/>
            <person name="Lopez Roques C."/>
            <person name="Donnadieu C."/>
            <person name="Braasch I."/>
            <person name="Desvignes T."/>
            <person name="Postlethwait J."/>
            <person name="Bobe J."/>
            <person name="Guiguen Y."/>
        </authorList>
    </citation>
    <scope>NUCLEOTIDE SEQUENCE</scope>
    <source>
        <strain evidence="2">M-15738</strain>
        <tissue evidence="2">Blood</tissue>
    </source>
</reference>